<protein>
    <recommendedName>
        <fullName evidence="6">CXXC-type domain-containing protein</fullName>
    </recommendedName>
</protein>
<dbReference type="PROSITE" id="PS51058">
    <property type="entry name" value="ZF_CXXC"/>
    <property type="match status" value="1"/>
</dbReference>
<dbReference type="Gene3D" id="3.30.160.60">
    <property type="entry name" value="Classic Zinc Finger"/>
    <property type="match status" value="1"/>
</dbReference>
<keyword evidence="4" id="KW-0238">DNA-binding</keyword>
<keyword evidence="8" id="KW-1185">Reference proteome</keyword>
<dbReference type="GO" id="GO:0008270">
    <property type="term" value="F:zinc ion binding"/>
    <property type="evidence" value="ECO:0007669"/>
    <property type="project" value="UniProtKB-KW"/>
</dbReference>
<evidence type="ECO:0000259" key="6">
    <source>
        <dbReference type="PROSITE" id="PS51058"/>
    </source>
</evidence>
<feature type="compositionally biased region" description="Acidic residues" evidence="5">
    <location>
        <begin position="495"/>
        <end position="506"/>
    </location>
</feature>
<proteinExistence type="predicted"/>
<feature type="region of interest" description="Disordered" evidence="5">
    <location>
        <begin position="186"/>
        <end position="274"/>
    </location>
</feature>
<evidence type="ECO:0000256" key="5">
    <source>
        <dbReference type="SAM" id="MobiDB-lite"/>
    </source>
</evidence>
<dbReference type="Pfam" id="PF02008">
    <property type="entry name" value="zf-CXXC"/>
    <property type="match status" value="1"/>
</dbReference>
<organism evidence="7 8">
    <name type="scientific">Triparma verrucosa</name>
    <dbReference type="NCBI Taxonomy" id="1606542"/>
    <lineage>
        <taxon>Eukaryota</taxon>
        <taxon>Sar</taxon>
        <taxon>Stramenopiles</taxon>
        <taxon>Ochrophyta</taxon>
        <taxon>Bolidophyceae</taxon>
        <taxon>Parmales</taxon>
        <taxon>Triparmaceae</taxon>
        <taxon>Triparma</taxon>
    </lineage>
</organism>
<name>A0A9W7AZG1_9STRA</name>
<feature type="compositionally biased region" description="Low complexity" evidence="5">
    <location>
        <begin position="236"/>
        <end position="248"/>
    </location>
</feature>
<feature type="domain" description="CXXC-type" evidence="6">
    <location>
        <begin position="270"/>
        <end position="316"/>
    </location>
</feature>
<keyword evidence="1" id="KW-0479">Metal-binding</keyword>
<dbReference type="InterPro" id="IPR002857">
    <property type="entry name" value="Znf_CXXC"/>
</dbReference>
<dbReference type="AlphaFoldDB" id="A0A9W7AZG1"/>
<dbReference type="GO" id="GO:0003677">
    <property type="term" value="F:DNA binding"/>
    <property type="evidence" value="ECO:0007669"/>
    <property type="project" value="UniProtKB-KW"/>
</dbReference>
<feature type="compositionally biased region" description="Low complexity" evidence="5">
    <location>
        <begin position="28"/>
        <end position="47"/>
    </location>
</feature>
<dbReference type="SUPFAM" id="SSF57903">
    <property type="entry name" value="FYVE/PHD zinc finger"/>
    <property type="match status" value="1"/>
</dbReference>
<feature type="region of interest" description="Disordered" evidence="5">
    <location>
        <begin position="580"/>
        <end position="624"/>
    </location>
</feature>
<dbReference type="SMART" id="SM00249">
    <property type="entry name" value="PHD"/>
    <property type="match status" value="1"/>
</dbReference>
<feature type="compositionally biased region" description="Low complexity" evidence="5">
    <location>
        <begin position="597"/>
        <end position="622"/>
    </location>
</feature>
<feature type="compositionally biased region" description="Basic residues" evidence="5">
    <location>
        <begin position="582"/>
        <end position="596"/>
    </location>
</feature>
<feature type="compositionally biased region" description="Basic residues" evidence="5">
    <location>
        <begin position="513"/>
        <end position="522"/>
    </location>
</feature>
<evidence type="ECO:0000256" key="3">
    <source>
        <dbReference type="ARBA" id="ARBA00022833"/>
    </source>
</evidence>
<evidence type="ECO:0000256" key="4">
    <source>
        <dbReference type="ARBA" id="ARBA00023125"/>
    </source>
</evidence>
<feature type="region of interest" description="Disordered" evidence="5">
    <location>
        <begin position="472"/>
        <end position="567"/>
    </location>
</feature>
<dbReference type="EMBL" id="BRXX01000006">
    <property type="protein sequence ID" value="GMH81696.1"/>
    <property type="molecule type" value="Genomic_DNA"/>
</dbReference>
<reference evidence="8" key="1">
    <citation type="journal article" date="2023" name="Commun. Biol.">
        <title>Genome analysis of Parmales, the sister group of diatoms, reveals the evolutionary specialization of diatoms from phago-mixotrophs to photoautotrophs.</title>
        <authorList>
            <person name="Ban H."/>
            <person name="Sato S."/>
            <person name="Yoshikawa S."/>
            <person name="Yamada K."/>
            <person name="Nakamura Y."/>
            <person name="Ichinomiya M."/>
            <person name="Sato N."/>
            <person name="Blanc-Mathieu R."/>
            <person name="Endo H."/>
            <person name="Kuwata A."/>
            <person name="Ogata H."/>
        </authorList>
    </citation>
    <scope>NUCLEOTIDE SEQUENCE [LARGE SCALE GENOMIC DNA]</scope>
    <source>
        <strain evidence="8">NIES 3699</strain>
    </source>
</reference>
<dbReference type="Gene3D" id="3.30.40.10">
    <property type="entry name" value="Zinc/RING finger domain, C3HC4 (zinc finger)"/>
    <property type="match status" value="1"/>
</dbReference>
<dbReference type="Proteomes" id="UP001165160">
    <property type="component" value="Unassembled WGS sequence"/>
</dbReference>
<feature type="region of interest" description="Disordered" evidence="5">
    <location>
        <begin position="1"/>
        <end position="82"/>
    </location>
</feature>
<sequence length="923" mass="102192">MPRTSPRRTLSTKKDERPAAAEEDCVVAAPSAPSSSRRSSTRIKSPPKYTEKEEDDDDKAKIKDDPSNKNSLSPCRDGGAPEERWACPDCGKSWSRRAKTGWDYHTKNKVCTVSVEKRKSDATLKCKNCSKTFISRDGLDYHVKNNVCQVKSARSAKKISVRVIPKPGTTMYSTVFKGLKFKRRSTRTTITDQTGSRSRSTPRRAIKPTLKAVKDEYSSDEENLGMADVDDEDWRATTTASTSTSPKFNPKKPKPSNPSNPSKATAKNPSRPRQRSCGICASCKAPNCGTCSHCLDMPAFGGKGTTRQRCKYRTCWNKISAGGPCPDDASFTSADVDSNAPAVHSAVLDSSGSTPKILLQNLLTHSSTIKSIKTFDQQINDPVWDETCVICHLGGSLMCCEFCSNVCHKECFTEFNTLYILKEPDGDYICNFCADNIKDMVHGRYKGEEEIYDGGVWGAISYNEVFDVEAPKKKETEKKPKRKTSGGGHWGNWEYAEEVEETDMEGNQEGGRPKRKAAKRGRWVLVERQMDVDIPPSPSSSSSSSNSSSNSIPSSKPAPSFPTTKRAPITTVYRNVFESLKFRKGRSHKPNPKKRPASPSLAPSSSSSESLNLKPSPLSLSTPPVPVSNVKLSLPPPNPADSALLPCSSNKPGCLGCCPTCSKKWAASQLKSPVTSPDLKFFETTNWDSVTTKPMPLTPKGLKISDDEDPIGTRCFLLPDDCTEYVVVDKLKDFLLVQKFEEKVGGHGVVLKVEPRELTDAREVKKKPKIVKKTYSDFTGRFHPWARIPKIFKNGSMKSPEHTPAPPPKAPSSTPKKTKSKAAVAQSRSPAEIWKMNNASHEQRTFNYIRLPLAWAVHVRGSAHFNILSPDNKIFVSKRDAFDYFKNKYPKEYKEAEEERDEEKRGTRKYGKEGISGSLEATI</sequence>
<keyword evidence="3" id="KW-0862">Zinc</keyword>
<gene>
    <name evidence="7" type="ORF">TrVE_jg3090</name>
</gene>
<keyword evidence="2" id="KW-0863">Zinc-finger</keyword>
<feature type="region of interest" description="Disordered" evidence="5">
    <location>
        <begin position="893"/>
        <end position="923"/>
    </location>
</feature>
<accession>A0A9W7AZG1</accession>
<evidence type="ECO:0000313" key="8">
    <source>
        <dbReference type="Proteomes" id="UP001165160"/>
    </source>
</evidence>
<comment type="caution">
    <text evidence="7">The sequence shown here is derived from an EMBL/GenBank/DDBJ whole genome shotgun (WGS) entry which is preliminary data.</text>
</comment>
<dbReference type="InterPro" id="IPR001965">
    <property type="entry name" value="Znf_PHD"/>
</dbReference>
<dbReference type="InterPro" id="IPR011011">
    <property type="entry name" value="Znf_FYVE_PHD"/>
</dbReference>
<dbReference type="InterPro" id="IPR013083">
    <property type="entry name" value="Znf_RING/FYVE/PHD"/>
</dbReference>
<evidence type="ECO:0000256" key="2">
    <source>
        <dbReference type="ARBA" id="ARBA00022771"/>
    </source>
</evidence>
<feature type="compositionally biased region" description="Acidic residues" evidence="5">
    <location>
        <begin position="218"/>
        <end position="233"/>
    </location>
</feature>
<feature type="compositionally biased region" description="Basic and acidic residues" evidence="5">
    <location>
        <begin position="58"/>
        <end position="67"/>
    </location>
</feature>
<feature type="region of interest" description="Disordered" evidence="5">
    <location>
        <begin position="794"/>
        <end position="832"/>
    </location>
</feature>
<evidence type="ECO:0000256" key="1">
    <source>
        <dbReference type="ARBA" id="ARBA00022723"/>
    </source>
</evidence>
<feature type="compositionally biased region" description="Polar residues" evidence="5">
    <location>
        <begin position="187"/>
        <end position="199"/>
    </location>
</feature>
<feature type="compositionally biased region" description="Low complexity" evidence="5">
    <location>
        <begin position="539"/>
        <end position="558"/>
    </location>
</feature>
<evidence type="ECO:0000313" key="7">
    <source>
        <dbReference type="EMBL" id="GMH81696.1"/>
    </source>
</evidence>